<protein>
    <submittedName>
        <fullName evidence="3">Uncharacterized protein</fullName>
    </submittedName>
</protein>
<organism evidence="3">
    <name type="scientific">Solanum chilense</name>
    <name type="common">Tomato</name>
    <name type="synonym">Lycopersicon chilense</name>
    <dbReference type="NCBI Taxonomy" id="4083"/>
    <lineage>
        <taxon>Eukaryota</taxon>
        <taxon>Viridiplantae</taxon>
        <taxon>Streptophyta</taxon>
        <taxon>Embryophyta</taxon>
        <taxon>Tracheophyta</taxon>
        <taxon>Spermatophyta</taxon>
        <taxon>Magnoliopsida</taxon>
        <taxon>eudicotyledons</taxon>
        <taxon>Gunneridae</taxon>
        <taxon>Pentapetalae</taxon>
        <taxon>asterids</taxon>
        <taxon>lamiids</taxon>
        <taxon>Solanales</taxon>
        <taxon>Solanaceae</taxon>
        <taxon>Solanoideae</taxon>
        <taxon>Solaneae</taxon>
        <taxon>Solanum</taxon>
        <taxon>Solanum subgen. Lycopersicon</taxon>
    </lineage>
</organism>
<evidence type="ECO:0000313" key="3">
    <source>
        <dbReference type="EMBL" id="TMX02220.1"/>
    </source>
</evidence>
<sequence length="128" mass="13982">MEAPLEAQLPRRTGGWITFPFIIPSFVGLALAFGGWTSNLIVYLIKEFDVESIDAAQITNLVNGAGSLIPVIAAIIADSFLGCFSTIWNSSIISLLVATSDFCVFMNYSLLLIFNTSSYCVYLTKLTR</sequence>
<comment type="similarity">
    <text evidence="1">Belongs to the major facilitator superfamily. Phosphate:H(+) symporter (TC 2.A.1.9) family.</text>
</comment>
<name>A0A6N2CBJ8_SOLCI</name>
<dbReference type="Gene3D" id="1.20.1250.20">
    <property type="entry name" value="MFS general substrate transporter like domains"/>
    <property type="match status" value="1"/>
</dbReference>
<feature type="transmembrane region" description="Helical" evidence="2">
    <location>
        <begin position="65"/>
        <end position="88"/>
    </location>
</feature>
<accession>A0A6N2CBJ8</accession>
<evidence type="ECO:0000256" key="1">
    <source>
        <dbReference type="ARBA" id="ARBA00044504"/>
    </source>
</evidence>
<proteinExistence type="inferred from homology"/>
<comment type="caution">
    <text evidence="3">The sequence shown here is derived from an EMBL/GenBank/DDBJ whole genome shotgun (WGS) entry which is preliminary data.</text>
</comment>
<feature type="non-terminal residue" evidence="3">
    <location>
        <position position="128"/>
    </location>
</feature>
<dbReference type="PANTHER" id="PTHR11654">
    <property type="entry name" value="OLIGOPEPTIDE TRANSPORTER-RELATED"/>
    <property type="match status" value="1"/>
</dbReference>
<feature type="transmembrane region" description="Helical" evidence="2">
    <location>
        <begin position="21"/>
        <end position="45"/>
    </location>
</feature>
<keyword evidence="2" id="KW-0472">Membrane</keyword>
<reference evidence="3" key="1">
    <citation type="submission" date="2019-05" db="EMBL/GenBank/DDBJ databases">
        <title>The de novo reference genome and transcriptome assemblies of the wild tomato species Solanum chilense.</title>
        <authorList>
            <person name="Stam R."/>
            <person name="Nosenko T."/>
            <person name="Hoerger A.C."/>
            <person name="Stephan W."/>
            <person name="Seidel M.A."/>
            <person name="Kuhn J.M.M."/>
            <person name="Haberer G."/>
            <person name="Tellier A."/>
        </authorList>
    </citation>
    <scope>NUCLEOTIDE SEQUENCE</scope>
    <source>
        <tissue evidence="3">Mature leaves</tissue>
    </source>
</reference>
<dbReference type="AlphaFoldDB" id="A0A6N2CBJ8"/>
<dbReference type="EMBL" id="RXGB01000701">
    <property type="protein sequence ID" value="TMX02220.1"/>
    <property type="molecule type" value="Genomic_DNA"/>
</dbReference>
<dbReference type="InterPro" id="IPR036259">
    <property type="entry name" value="MFS_trans_sf"/>
</dbReference>
<keyword evidence="2" id="KW-1133">Transmembrane helix</keyword>
<gene>
    <name evidence="3" type="ORF">EJD97_022297</name>
</gene>
<feature type="transmembrane region" description="Helical" evidence="2">
    <location>
        <begin position="95"/>
        <end position="114"/>
    </location>
</feature>
<evidence type="ECO:0000256" key="2">
    <source>
        <dbReference type="SAM" id="Phobius"/>
    </source>
</evidence>
<keyword evidence="2" id="KW-0812">Transmembrane</keyword>